<feature type="domain" description="Integrase catalytic" evidence="4">
    <location>
        <begin position="533"/>
        <end position="675"/>
    </location>
</feature>
<dbReference type="PANTHER" id="PTHR37984">
    <property type="entry name" value="PROTEIN CBG26694"/>
    <property type="match status" value="1"/>
</dbReference>
<dbReference type="InterPro" id="IPR043128">
    <property type="entry name" value="Rev_trsase/Diguanyl_cyclase"/>
</dbReference>
<dbReference type="PROSITE" id="PS50994">
    <property type="entry name" value="INTEGRASE"/>
    <property type="match status" value="1"/>
</dbReference>
<dbReference type="InterPro" id="IPR041577">
    <property type="entry name" value="RT_RNaseH_2"/>
</dbReference>
<dbReference type="SUPFAM" id="SSF56672">
    <property type="entry name" value="DNA/RNA polymerases"/>
    <property type="match status" value="1"/>
</dbReference>
<proteinExistence type="predicted"/>
<evidence type="ECO:0000259" key="4">
    <source>
        <dbReference type="PROSITE" id="PS50994"/>
    </source>
</evidence>
<accession>U6LJ57</accession>
<dbReference type="Gene3D" id="3.30.70.270">
    <property type="match status" value="2"/>
</dbReference>
<organism evidence="5 6">
    <name type="scientific">Eimeria brunetti</name>
    <dbReference type="NCBI Taxonomy" id="51314"/>
    <lineage>
        <taxon>Eukaryota</taxon>
        <taxon>Sar</taxon>
        <taxon>Alveolata</taxon>
        <taxon>Apicomplexa</taxon>
        <taxon>Conoidasida</taxon>
        <taxon>Coccidia</taxon>
        <taxon>Eucoccidiorida</taxon>
        <taxon>Eimeriorina</taxon>
        <taxon>Eimeriidae</taxon>
        <taxon>Eimeria</taxon>
    </lineage>
</organism>
<protein>
    <submittedName>
        <fullName evidence="5">Uncharacterized protein</fullName>
    </submittedName>
</protein>
<dbReference type="InterPro" id="IPR000477">
    <property type="entry name" value="RT_dom"/>
</dbReference>
<reference evidence="5" key="2">
    <citation type="submission" date="2013-10" db="EMBL/GenBank/DDBJ databases">
        <authorList>
            <person name="Aslett M."/>
        </authorList>
    </citation>
    <scope>NUCLEOTIDE SEQUENCE [LARGE SCALE GENOMIC DNA]</scope>
    <source>
        <strain evidence="5">Houghton</strain>
    </source>
</reference>
<reference evidence="5" key="1">
    <citation type="submission" date="2013-10" db="EMBL/GenBank/DDBJ databases">
        <title>Genomic analysis of the causative agents of coccidiosis in chickens.</title>
        <authorList>
            <person name="Reid A.J."/>
            <person name="Blake D."/>
            <person name="Billington K."/>
            <person name="Browne H."/>
            <person name="Dunn M."/>
            <person name="Hung S."/>
            <person name="Kawahara F."/>
            <person name="Miranda-Saavedra D."/>
            <person name="Mourier T."/>
            <person name="Nagra H."/>
            <person name="Otto T.D."/>
            <person name="Rawlings N."/>
            <person name="Sanchez A."/>
            <person name="Sanders M."/>
            <person name="Subramaniam C."/>
            <person name="Tay Y."/>
            <person name="Dear P."/>
            <person name="Doerig C."/>
            <person name="Gruber A."/>
            <person name="Parkinson J."/>
            <person name="Shirley M."/>
            <person name="Wan K.L."/>
            <person name="Berriman M."/>
            <person name="Tomley F."/>
            <person name="Pain A."/>
        </authorList>
    </citation>
    <scope>NUCLEOTIDE SEQUENCE [LARGE SCALE GENOMIC DNA]</scope>
    <source>
        <strain evidence="5">Houghton</strain>
    </source>
</reference>
<dbReference type="Pfam" id="PF00078">
    <property type="entry name" value="RVT_1"/>
    <property type="match status" value="1"/>
</dbReference>
<dbReference type="InterPro" id="IPR043502">
    <property type="entry name" value="DNA/RNA_pol_sf"/>
</dbReference>
<dbReference type="Proteomes" id="UP000030750">
    <property type="component" value="Unassembled WGS sequence"/>
</dbReference>
<dbReference type="Gene3D" id="3.30.420.10">
    <property type="entry name" value="Ribonuclease H-like superfamily/Ribonuclease H"/>
    <property type="match status" value="1"/>
</dbReference>
<dbReference type="AlphaFoldDB" id="U6LJ57"/>
<dbReference type="PANTHER" id="PTHR37984:SF5">
    <property type="entry name" value="PROTEIN NYNRIN-LIKE"/>
    <property type="match status" value="1"/>
</dbReference>
<dbReference type="GO" id="GO:0003824">
    <property type="term" value="F:catalytic activity"/>
    <property type="evidence" value="ECO:0007669"/>
    <property type="project" value="UniProtKB-KW"/>
</dbReference>
<dbReference type="Pfam" id="PF17919">
    <property type="entry name" value="RT_RNaseH_2"/>
    <property type="match status" value="1"/>
</dbReference>
<name>U6LJ57_9EIME</name>
<feature type="compositionally biased region" description="Basic and acidic residues" evidence="2">
    <location>
        <begin position="23"/>
        <end position="35"/>
    </location>
</feature>
<evidence type="ECO:0000256" key="1">
    <source>
        <dbReference type="ARBA" id="ARBA00023268"/>
    </source>
</evidence>
<dbReference type="InterPro" id="IPR001584">
    <property type="entry name" value="Integrase_cat-core"/>
</dbReference>
<evidence type="ECO:0000256" key="2">
    <source>
        <dbReference type="SAM" id="MobiDB-lite"/>
    </source>
</evidence>
<dbReference type="InterPro" id="IPR012337">
    <property type="entry name" value="RNaseH-like_sf"/>
</dbReference>
<dbReference type="SUPFAM" id="SSF53098">
    <property type="entry name" value="Ribonuclease H-like"/>
    <property type="match status" value="1"/>
</dbReference>
<dbReference type="CDD" id="cd01647">
    <property type="entry name" value="RT_LTR"/>
    <property type="match status" value="1"/>
</dbReference>
<dbReference type="EMBL" id="HG712207">
    <property type="protein sequence ID" value="CDJ50397.1"/>
    <property type="molecule type" value="Genomic_DNA"/>
</dbReference>
<evidence type="ECO:0000313" key="6">
    <source>
        <dbReference type="Proteomes" id="UP000030750"/>
    </source>
</evidence>
<keyword evidence="6" id="KW-1185">Reference proteome</keyword>
<sequence>MLRYRRARQFPSSTESPPSLRYPIDRSTKDYDEPSPRPIAKLEYTQFDQRMQSERKRDTPVEILEVLQTHRAAFADSLPTGLTPKRAHDHRILLAPGTLPTKSTIYRMTPDQLFYHKQEIAKLLANGWIGPAYSPICAPTIMVDKRDDGSGERKMRMVVNYQELNALTIAPNFPLPPIQMILEMLGGAQYFCTLDLEAGFHQIRMAQEYRWKTAFRSVMGPFEYKVMPFGLNGAPATFQANINAYLQPLLGPGVIAYLDDVLIYSPDLPSHCTLLRHVLGIFFQYQFYPKFSKCKLTRRELTYLGYNVSADGIKPAKDKIGAIQVWPEVLMNETQVRQFLGAVNYCRMFMGPGYAEVARPLVDLTRKDVHFQWTDPHTQAVRKLKQRLIDYTTLQVPETSQPFALYTDASGYAIGAVLEQAGKPIEFHNQATNSAQQKYSIYDQDLLALITALGKWSHLVRAAKVTTYTNHQALTHLQQLKASRPLRGRIANPETAPPAAEPQATTGPPNLLDWVAGYSNCSAFRDPYHFAVQQAGEAIQWSHVSLDFITDLPLTTCGHDSILVLVDSLSKMAHFDPAKKSFSAAGTVELLADRLICYYGFPEALISDRDPRFRSDLWCQLRTRFNIKRAMSSFYHPQTDAQTERVNRTLEQMLRTYIQADEREWESLLPAWELA</sequence>
<dbReference type="InterPro" id="IPR036397">
    <property type="entry name" value="RNaseH_sf"/>
</dbReference>
<dbReference type="GO" id="GO:0015074">
    <property type="term" value="P:DNA integration"/>
    <property type="evidence" value="ECO:0007669"/>
    <property type="project" value="InterPro"/>
</dbReference>
<dbReference type="InterPro" id="IPR050951">
    <property type="entry name" value="Retrovirus_Pol_polyprotein"/>
</dbReference>
<dbReference type="PROSITE" id="PS50878">
    <property type="entry name" value="RT_POL"/>
    <property type="match status" value="1"/>
</dbReference>
<dbReference type="GO" id="GO:0003676">
    <property type="term" value="F:nucleic acid binding"/>
    <property type="evidence" value="ECO:0007669"/>
    <property type="project" value="InterPro"/>
</dbReference>
<evidence type="ECO:0000313" key="5">
    <source>
        <dbReference type="EMBL" id="CDJ50397.1"/>
    </source>
</evidence>
<dbReference type="OrthoDB" id="435108at2759"/>
<feature type="domain" description="Reverse transcriptase" evidence="3">
    <location>
        <begin position="125"/>
        <end position="308"/>
    </location>
</feature>
<dbReference type="Gene3D" id="3.10.10.10">
    <property type="entry name" value="HIV Type 1 Reverse Transcriptase, subunit A, domain 1"/>
    <property type="match status" value="1"/>
</dbReference>
<feature type="region of interest" description="Disordered" evidence="2">
    <location>
        <begin position="1"/>
        <end position="37"/>
    </location>
</feature>
<dbReference type="VEuPathDB" id="ToxoDB:EBH_0033290"/>
<feature type="region of interest" description="Disordered" evidence="2">
    <location>
        <begin position="485"/>
        <end position="506"/>
    </location>
</feature>
<keyword evidence="1" id="KW-0511">Multifunctional enzyme</keyword>
<dbReference type="FunFam" id="3.30.70.270:FF:000020">
    <property type="entry name" value="Transposon Tf2-6 polyprotein-like Protein"/>
    <property type="match status" value="1"/>
</dbReference>
<gene>
    <name evidence="5" type="ORF">EBH_0033290</name>
</gene>
<evidence type="ECO:0000259" key="3">
    <source>
        <dbReference type="PROSITE" id="PS50878"/>
    </source>
</evidence>